<reference evidence="9 10" key="1">
    <citation type="journal article" date="2018" name="Sci. Rep.">
        <title>Genomic signatures of local adaptation to the degree of environmental predictability in rotifers.</title>
        <authorList>
            <person name="Franch-Gras L."/>
            <person name="Hahn C."/>
            <person name="Garcia-Roger E.M."/>
            <person name="Carmona M.J."/>
            <person name="Serra M."/>
            <person name="Gomez A."/>
        </authorList>
    </citation>
    <scope>NUCLEOTIDE SEQUENCE [LARGE SCALE GENOMIC DNA]</scope>
    <source>
        <strain evidence="9">HYR1</strain>
    </source>
</reference>
<dbReference type="Proteomes" id="UP000276133">
    <property type="component" value="Unassembled WGS sequence"/>
</dbReference>
<organism evidence="9 10">
    <name type="scientific">Brachionus plicatilis</name>
    <name type="common">Marine rotifer</name>
    <name type="synonym">Brachionus muelleri</name>
    <dbReference type="NCBI Taxonomy" id="10195"/>
    <lineage>
        <taxon>Eukaryota</taxon>
        <taxon>Metazoa</taxon>
        <taxon>Spiralia</taxon>
        <taxon>Gnathifera</taxon>
        <taxon>Rotifera</taxon>
        <taxon>Eurotatoria</taxon>
        <taxon>Monogononta</taxon>
        <taxon>Pseudotrocha</taxon>
        <taxon>Ploima</taxon>
        <taxon>Brachionidae</taxon>
        <taxon>Brachionus</taxon>
    </lineage>
</organism>
<sequence>MRLKTTLSKQIQLLENKNLNTLLIGDDNRGTDLMLNTVSNTSTSGSSASAGMDDLEMDSADDDEIDVGTNADYGHSHANTSFDSFGSQLSSAALNGISNDHQFGAGQSKTAGSGKCAGMSEADRKRAHHNALERKRRDHIKDSFHTLRDAIPNIRGEKTSRAQILKAATDYIKIMKNRNMDFQQDIDSLKKENLEIENQIRQLEKVRQEAMSGSHQARLEPKGEPSEPAEDFQFDLTETSQANPFQANLSPHANPSPNQVLVLNKSSIIPNTITTTSLANSKKLKTFINTKNNINIINLSKPNLHTTTLPTTSAVRSSDSLEN</sequence>
<keyword evidence="10" id="KW-1185">Reference proteome</keyword>
<evidence type="ECO:0000256" key="4">
    <source>
        <dbReference type="ARBA" id="ARBA00023159"/>
    </source>
</evidence>
<dbReference type="PANTHER" id="PTHR10328:SF3">
    <property type="entry name" value="PROTEIN MAX"/>
    <property type="match status" value="1"/>
</dbReference>
<dbReference type="Pfam" id="PF00010">
    <property type="entry name" value="HLH"/>
    <property type="match status" value="1"/>
</dbReference>
<feature type="region of interest" description="Disordered" evidence="7">
    <location>
        <begin position="207"/>
        <end position="230"/>
    </location>
</feature>
<gene>
    <name evidence="9" type="ORF">BpHYR1_024676</name>
</gene>
<dbReference type="STRING" id="10195.A0A3M7SD01"/>
<evidence type="ECO:0000313" key="9">
    <source>
        <dbReference type="EMBL" id="RNA33662.1"/>
    </source>
</evidence>
<feature type="domain" description="BHLH" evidence="8">
    <location>
        <begin position="124"/>
        <end position="175"/>
    </location>
</feature>
<dbReference type="PANTHER" id="PTHR10328">
    <property type="entry name" value="PROTEIN MAX MYC-ASSOCIATED FACTOR X"/>
    <property type="match status" value="1"/>
</dbReference>
<keyword evidence="6" id="KW-0539">Nucleus</keyword>
<evidence type="ECO:0000256" key="2">
    <source>
        <dbReference type="ARBA" id="ARBA00023015"/>
    </source>
</evidence>
<comment type="caution">
    <text evidence="9">The sequence shown here is derived from an EMBL/GenBank/DDBJ whole genome shotgun (WGS) entry which is preliminary data.</text>
</comment>
<protein>
    <submittedName>
        <fullName evidence="9">Max isoform X2</fullName>
    </submittedName>
</protein>
<evidence type="ECO:0000256" key="3">
    <source>
        <dbReference type="ARBA" id="ARBA00023125"/>
    </source>
</evidence>
<keyword evidence="4" id="KW-0010">Activator</keyword>
<name>A0A3M7SD01_BRAPC</name>
<evidence type="ECO:0000256" key="6">
    <source>
        <dbReference type="ARBA" id="ARBA00023242"/>
    </source>
</evidence>
<evidence type="ECO:0000256" key="5">
    <source>
        <dbReference type="ARBA" id="ARBA00023163"/>
    </source>
</evidence>
<keyword evidence="5" id="KW-0804">Transcription</keyword>
<proteinExistence type="inferred from homology"/>
<keyword evidence="2" id="KW-0805">Transcription regulation</keyword>
<dbReference type="AlphaFoldDB" id="A0A3M7SD01"/>
<dbReference type="EMBL" id="REGN01001604">
    <property type="protein sequence ID" value="RNA33662.1"/>
    <property type="molecule type" value="Genomic_DNA"/>
</dbReference>
<keyword evidence="3" id="KW-0238">DNA-binding</keyword>
<dbReference type="InterPro" id="IPR036638">
    <property type="entry name" value="HLH_DNA-bd_sf"/>
</dbReference>
<dbReference type="OrthoDB" id="8964853at2759"/>
<evidence type="ECO:0000256" key="1">
    <source>
        <dbReference type="ARBA" id="ARBA00007628"/>
    </source>
</evidence>
<dbReference type="GO" id="GO:0003700">
    <property type="term" value="F:DNA-binding transcription factor activity"/>
    <property type="evidence" value="ECO:0007669"/>
    <property type="project" value="TreeGrafter"/>
</dbReference>
<dbReference type="GO" id="GO:0090575">
    <property type="term" value="C:RNA polymerase II transcription regulator complex"/>
    <property type="evidence" value="ECO:0007669"/>
    <property type="project" value="TreeGrafter"/>
</dbReference>
<dbReference type="GO" id="GO:0045944">
    <property type="term" value="P:positive regulation of transcription by RNA polymerase II"/>
    <property type="evidence" value="ECO:0007669"/>
    <property type="project" value="TreeGrafter"/>
</dbReference>
<evidence type="ECO:0000259" key="8">
    <source>
        <dbReference type="PROSITE" id="PS50888"/>
    </source>
</evidence>
<dbReference type="SUPFAM" id="SSF47459">
    <property type="entry name" value="HLH, helix-loop-helix DNA-binding domain"/>
    <property type="match status" value="1"/>
</dbReference>
<evidence type="ECO:0000313" key="10">
    <source>
        <dbReference type="Proteomes" id="UP000276133"/>
    </source>
</evidence>
<dbReference type="FunFam" id="4.10.280.10:FF:000019">
    <property type="entry name" value="Myc proto-oncogene protein"/>
    <property type="match status" value="1"/>
</dbReference>
<dbReference type="SMART" id="SM00353">
    <property type="entry name" value="HLH"/>
    <property type="match status" value="1"/>
</dbReference>
<evidence type="ECO:0000256" key="7">
    <source>
        <dbReference type="SAM" id="MobiDB-lite"/>
    </source>
</evidence>
<accession>A0A3M7SD01</accession>
<comment type="similarity">
    <text evidence="1">Belongs to the MAX family.</text>
</comment>
<dbReference type="CDD" id="cd11406">
    <property type="entry name" value="bHLHzip_Max"/>
    <property type="match status" value="1"/>
</dbReference>
<dbReference type="Gene3D" id="4.10.280.10">
    <property type="entry name" value="Helix-loop-helix DNA-binding domain"/>
    <property type="match status" value="1"/>
</dbReference>
<dbReference type="PROSITE" id="PS50888">
    <property type="entry name" value="BHLH"/>
    <property type="match status" value="1"/>
</dbReference>
<dbReference type="GO" id="GO:0046983">
    <property type="term" value="F:protein dimerization activity"/>
    <property type="evidence" value="ECO:0007669"/>
    <property type="project" value="InterPro"/>
</dbReference>
<dbReference type="GO" id="GO:0003677">
    <property type="term" value="F:DNA binding"/>
    <property type="evidence" value="ECO:0007669"/>
    <property type="project" value="UniProtKB-KW"/>
</dbReference>
<dbReference type="InterPro" id="IPR011598">
    <property type="entry name" value="bHLH_dom"/>
</dbReference>